<keyword evidence="5" id="KW-0472">Membrane</keyword>
<comment type="similarity">
    <text evidence="3">Belongs to the methyl-accepting chemotaxis (MCP) protein family.</text>
</comment>
<evidence type="ECO:0000256" key="1">
    <source>
        <dbReference type="ARBA" id="ARBA00004370"/>
    </source>
</evidence>
<organism evidence="8 9">
    <name type="scientific">Pseudoduganella dura</name>
    <dbReference type="NCBI Taxonomy" id="321982"/>
    <lineage>
        <taxon>Bacteria</taxon>
        <taxon>Pseudomonadati</taxon>
        <taxon>Pseudomonadota</taxon>
        <taxon>Betaproteobacteria</taxon>
        <taxon>Burkholderiales</taxon>
        <taxon>Oxalobacteraceae</taxon>
        <taxon>Telluria group</taxon>
        <taxon>Pseudoduganella</taxon>
    </lineage>
</organism>
<evidence type="ECO:0000259" key="7">
    <source>
        <dbReference type="PROSITE" id="PS50885"/>
    </source>
</evidence>
<accession>A0A6I3X3B5</accession>
<dbReference type="Pfam" id="PF00015">
    <property type="entry name" value="MCPsignal"/>
    <property type="match status" value="1"/>
</dbReference>
<proteinExistence type="inferred from homology"/>
<dbReference type="Gene3D" id="1.10.287.950">
    <property type="entry name" value="Methyl-accepting chemotaxis protein"/>
    <property type="match status" value="1"/>
</dbReference>
<keyword evidence="5" id="KW-0812">Transmembrane</keyword>
<dbReference type="GO" id="GO:0006935">
    <property type="term" value="P:chemotaxis"/>
    <property type="evidence" value="ECO:0007669"/>
    <property type="project" value="InterPro"/>
</dbReference>
<dbReference type="InterPro" id="IPR003660">
    <property type="entry name" value="HAMP_dom"/>
</dbReference>
<dbReference type="InterPro" id="IPR051310">
    <property type="entry name" value="MCP_chemotaxis"/>
</dbReference>
<comment type="caution">
    <text evidence="8">The sequence shown here is derived from an EMBL/GenBank/DDBJ whole genome shotgun (WGS) entry which is preliminary data.</text>
</comment>
<evidence type="ECO:0000256" key="5">
    <source>
        <dbReference type="SAM" id="Phobius"/>
    </source>
</evidence>
<reference evidence="8 9" key="1">
    <citation type="submission" date="2019-11" db="EMBL/GenBank/DDBJ databases">
        <title>Draft Genome Sequences of Six Type Strains of the Genus Massilia.</title>
        <authorList>
            <person name="Miess H."/>
            <person name="Frediansyah A."/>
            <person name="Goeker M."/>
            <person name="Gross H."/>
        </authorList>
    </citation>
    <scope>NUCLEOTIDE SEQUENCE [LARGE SCALE GENOMIC DNA]</scope>
    <source>
        <strain evidence="8 9">DSM 17513</strain>
    </source>
</reference>
<dbReference type="PROSITE" id="PS50111">
    <property type="entry name" value="CHEMOTAXIS_TRANSDUC_2"/>
    <property type="match status" value="1"/>
</dbReference>
<dbReference type="PROSITE" id="PS50885">
    <property type="entry name" value="HAMP"/>
    <property type="match status" value="1"/>
</dbReference>
<dbReference type="Pfam" id="PF00672">
    <property type="entry name" value="HAMP"/>
    <property type="match status" value="1"/>
</dbReference>
<dbReference type="EMBL" id="WNWM01000002">
    <property type="protein sequence ID" value="MUI11339.1"/>
    <property type="molecule type" value="Genomic_DNA"/>
</dbReference>
<dbReference type="InterPro" id="IPR047347">
    <property type="entry name" value="YvaQ-like_sensor"/>
</dbReference>
<feature type="domain" description="HAMP" evidence="7">
    <location>
        <begin position="238"/>
        <end position="290"/>
    </location>
</feature>
<feature type="transmembrane region" description="Helical" evidence="5">
    <location>
        <begin position="34"/>
        <end position="56"/>
    </location>
</feature>
<dbReference type="SMART" id="SM00304">
    <property type="entry name" value="HAMP"/>
    <property type="match status" value="1"/>
</dbReference>
<dbReference type="InterPro" id="IPR004090">
    <property type="entry name" value="Chemotax_Me-accpt_rcpt"/>
</dbReference>
<dbReference type="InterPro" id="IPR004089">
    <property type="entry name" value="MCPsignal_dom"/>
</dbReference>
<dbReference type="OrthoDB" id="5441488at2"/>
<keyword evidence="2" id="KW-0488">Methylation</keyword>
<keyword evidence="9" id="KW-1185">Reference proteome</keyword>
<dbReference type="CDD" id="cd06225">
    <property type="entry name" value="HAMP"/>
    <property type="match status" value="1"/>
</dbReference>
<protein>
    <submittedName>
        <fullName evidence="8">HAMP domain-containing protein</fullName>
    </submittedName>
</protein>
<keyword evidence="5" id="KW-1133">Transmembrane helix</keyword>
<dbReference type="Proteomes" id="UP000431684">
    <property type="component" value="Unassembled WGS sequence"/>
</dbReference>
<dbReference type="SMART" id="SM00283">
    <property type="entry name" value="MA"/>
    <property type="match status" value="1"/>
</dbReference>
<dbReference type="PRINTS" id="PR00260">
    <property type="entry name" value="CHEMTRNSDUCR"/>
</dbReference>
<dbReference type="GO" id="GO:0005886">
    <property type="term" value="C:plasma membrane"/>
    <property type="evidence" value="ECO:0007669"/>
    <property type="project" value="TreeGrafter"/>
</dbReference>
<dbReference type="GO" id="GO:0007165">
    <property type="term" value="P:signal transduction"/>
    <property type="evidence" value="ECO:0007669"/>
    <property type="project" value="UniProtKB-KW"/>
</dbReference>
<dbReference type="SUPFAM" id="SSF58104">
    <property type="entry name" value="Methyl-accepting chemotaxis protein (MCP) signaling domain"/>
    <property type="match status" value="1"/>
</dbReference>
<gene>
    <name evidence="8" type="ORF">GJV26_02380</name>
</gene>
<feature type="domain" description="Methyl-accepting transducer" evidence="6">
    <location>
        <begin position="295"/>
        <end position="524"/>
    </location>
</feature>
<dbReference type="PANTHER" id="PTHR43531:SF14">
    <property type="entry name" value="METHYL-ACCEPTING CHEMOTAXIS PROTEIN I-RELATED"/>
    <property type="match status" value="1"/>
</dbReference>
<dbReference type="FunFam" id="1.10.287.950:FF:000001">
    <property type="entry name" value="Methyl-accepting chemotaxis sensory transducer"/>
    <property type="match status" value="1"/>
</dbReference>
<evidence type="ECO:0000256" key="4">
    <source>
        <dbReference type="PROSITE-ProRule" id="PRU00284"/>
    </source>
</evidence>
<evidence type="ECO:0000313" key="9">
    <source>
        <dbReference type="Proteomes" id="UP000431684"/>
    </source>
</evidence>
<dbReference type="Pfam" id="PF12729">
    <property type="entry name" value="4HB_MCP_1"/>
    <property type="match status" value="1"/>
</dbReference>
<dbReference type="AlphaFoldDB" id="A0A6I3X3B5"/>
<evidence type="ECO:0000256" key="3">
    <source>
        <dbReference type="ARBA" id="ARBA00029447"/>
    </source>
</evidence>
<sequence length="551" mass="58012">MFFRPGRGPRPALRSNQTDPTMLNLLRQRTGARVVAAFSLILAMLAIVTATSLWSLQSVAANAEELAEDKLARQRITIELRGNEQLNALRASSIAHSDSLEVADLFMRQLAEGEKTSRRLQDQLARFDGDDDADPAHRPLVSAVLRRQQLYRAARDEVFKQKDMGRVQQVEELVAASLEPRLKEYLRALDALLDYQAASAKQLSDDSRATFTWMRTLLAGMGLLALAAGAVLALMLTRSIVRPLRDALVFAGRTADGDLTATLRHGRQDELGRLLDALSGMAGKLAHTVSGVRDAAAAIDVASAEVAHGNLDLSRRTENQAATLEETAAALDQLTATVRTNSEQAVHAAALAHGAADVAAQGGSAIARVTATMDGISQSAAKIVDIIAVIDGIAFQTNILALNAAVEAARAGEQGRGFAVVAAEVRALAQRSATAAREIKALITQSVETIAQGAALASGAEATMTGMVERVGGVSGVMARIGTASHAQNEGIAQINGAVADLESDTQNNAALVEQVAAASESLRRQSEVLSGLMQQFRLGTPGSALVASTA</sequence>
<dbReference type="PANTHER" id="PTHR43531">
    <property type="entry name" value="PROTEIN ICFG"/>
    <property type="match status" value="1"/>
</dbReference>
<evidence type="ECO:0000259" key="6">
    <source>
        <dbReference type="PROSITE" id="PS50111"/>
    </source>
</evidence>
<dbReference type="CDD" id="cd19411">
    <property type="entry name" value="MCP2201-like_sensor"/>
    <property type="match status" value="1"/>
</dbReference>
<evidence type="ECO:0000256" key="2">
    <source>
        <dbReference type="ARBA" id="ARBA00022481"/>
    </source>
</evidence>
<dbReference type="GO" id="GO:0004888">
    <property type="term" value="F:transmembrane signaling receptor activity"/>
    <property type="evidence" value="ECO:0007669"/>
    <property type="project" value="InterPro"/>
</dbReference>
<keyword evidence="4" id="KW-0807">Transducer</keyword>
<evidence type="ECO:0000313" key="8">
    <source>
        <dbReference type="EMBL" id="MUI11339.1"/>
    </source>
</evidence>
<dbReference type="InterPro" id="IPR024478">
    <property type="entry name" value="HlyB_4HB_MCP"/>
</dbReference>
<feature type="transmembrane region" description="Helical" evidence="5">
    <location>
        <begin position="213"/>
        <end position="236"/>
    </location>
</feature>
<name>A0A6I3X3B5_9BURK</name>
<comment type="subcellular location">
    <subcellularLocation>
        <location evidence="1">Membrane</location>
    </subcellularLocation>
</comment>